<feature type="domain" description="NB-ARC" evidence="2">
    <location>
        <begin position="126"/>
        <end position="239"/>
    </location>
</feature>
<proteinExistence type="predicted"/>
<evidence type="ECO:0000259" key="2">
    <source>
        <dbReference type="Pfam" id="PF00931"/>
    </source>
</evidence>
<dbReference type="GO" id="GO:0006952">
    <property type="term" value="P:defense response"/>
    <property type="evidence" value="ECO:0007669"/>
    <property type="project" value="UniProtKB-KW"/>
</dbReference>
<dbReference type="InterPro" id="IPR042197">
    <property type="entry name" value="Apaf_helical"/>
</dbReference>
<gene>
    <name evidence="3" type="ORF">GH714_033927</name>
</gene>
<name>A0A6A6L6T1_HEVBR</name>
<dbReference type="EMBL" id="JAAGAX010000013">
    <property type="protein sequence ID" value="KAF2295776.1"/>
    <property type="molecule type" value="Genomic_DNA"/>
</dbReference>
<dbReference type="PANTHER" id="PTHR36766:SF40">
    <property type="entry name" value="DISEASE RESISTANCE PROTEIN RGA3"/>
    <property type="match status" value="1"/>
</dbReference>
<dbReference type="Gene3D" id="3.40.50.300">
    <property type="entry name" value="P-loop containing nucleotide triphosphate hydrolases"/>
    <property type="match status" value="1"/>
</dbReference>
<sequence length="317" mass="35629">MAGELVGGAFLSAFLQSLFDRMASREVIDFFNCRRLNDQLLKKLDATLNSVNGLLDDAEEKQITVEAGIGEKPVSRKIPSTSLVIESDVYGRSNDREAIIEVLLSHSRDLGVISIVGMGGIEEFDVLKLTKVILEEVTGQALDTKTPISSLNQLQLELKRKLEIKKFLLVLDDVWSDKQADWEILEAPLKFGGEGSKIVVTTRNEQVALAVNSVATYHLTELSVDECGSLFKRRAFHDENSSLHPDLEQIGREIVRKYKGLPFAVKTLGTLLRNKRDVSEWKMILMSNLRNLSNDNIFSAIKLSYYYLPSYLKRCFA</sequence>
<dbReference type="Gene3D" id="1.10.8.430">
    <property type="entry name" value="Helical domain of apoptotic protease-activating factors"/>
    <property type="match status" value="1"/>
</dbReference>
<organism evidence="3 4">
    <name type="scientific">Hevea brasiliensis</name>
    <name type="common">Para rubber tree</name>
    <name type="synonym">Siphonia brasiliensis</name>
    <dbReference type="NCBI Taxonomy" id="3981"/>
    <lineage>
        <taxon>Eukaryota</taxon>
        <taxon>Viridiplantae</taxon>
        <taxon>Streptophyta</taxon>
        <taxon>Embryophyta</taxon>
        <taxon>Tracheophyta</taxon>
        <taxon>Spermatophyta</taxon>
        <taxon>Magnoliopsida</taxon>
        <taxon>eudicotyledons</taxon>
        <taxon>Gunneridae</taxon>
        <taxon>Pentapetalae</taxon>
        <taxon>rosids</taxon>
        <taxon>fabids</taxon>
        <taxon>Malpighiales</taxon>
        <taxon>Euphorbiaceae</taxon>
        <taxon>Crotonoideae</taxon>
        <taxon>Micrandreae</taxon>
        <taxon>Hevea</taxon>
    </lineage>
</organism>
<dbReference type="GO" id="GO:0043531">
    <property type="term" value="F:ADP binding"/>
    <property type="evidence" value="ECO:0007669"/>
    <property type="project" value="InterPro"/>
</dbReference>
<evidence type="ECO:0000256" key="1">
    <source>
        <dbReference type="ARBA" id="ARBA00022821"/>
    </source>
</evidence>
<evidence type="ECO:0000313" key="3">
    <source>
        <dbReference type="EMBL" id="KAF2295776.1"/>
    </source>
</evidence>
<comment type="caution">
    <text evidence="3">The sequence shown here is derived from an EMBL/GenBank/DDBJ whole genome shotgun (WGS) entry which is preliminary data.</text>
</comment>
<keyword evidence="1" id="KW-0611">Plant defense</keyword>
<dbReference type="AlphaFoldDB" id="A0A6A6L6T1"/>
<reference evidence="3 4" key="1">
    <citation type="journal article" date="2020" name="Mol. Plant">
        <title>The Chromosome-Based Rubber Tree Genome Provides New Insights into Spurge Genome Evolution and Rubber Biosynthesis.</title>
        <authorList>
            <person name="Liu J."/>
            <person name="Shi C."/>
            <person name="Shi C.C."/>
            <person name="Li W."/>
            <person name="Zhang Q.J."/>
            <person name="Zhang Y."/>
            <person name="Li K."/>
            <person name="Lu H.F."/>
            <person name="Shi C."/>
            <person name="Zhu S.T."/>
            <person name="Xiao Z.Y."/>
            <person name="Nan H."/>
            <person name="Yue Y."/>
            <person name="Zhu X.G."/>
            <person name="Wu Y."/>
            <person name="Hong X.N."/>
            <person name="Fan G.Y."/>
            <person name="Tong Y."/>
            <person name="Zhang D."/>
            <person name="Mao C.L."/>
            <person name="Liu Y.L."/>
            <person name="Hao S.J."/>
            <person name="Liu W.Q."/>
            <person name="Lv M.Q."/>
            <person name="Zhang H.B."/>
            <person name="Liu Y."/>
            <person name="Hu-Tang G.R."/>
            <person name="Wang J.P."/>
            <person name="Wang J.H."/>
            <person name="Sun Y.H."/>
            <person name="Ni S.B."/>
            <person name="Chen W.B."/>
            <person name="Zhang X.C."/>
            <person name="Jiao Y.N."/>
            <person name="Eichler E.E."/>
            <person name="Li G.H."/>
            <person name="Liu X."/>
            <person name="Gao L.Z."/>
        </authorList>
    </citation>
    <scope>NUCLEOTIDE SEQUENCE [LARGE SCALE GENOMIC DNA]</scope>
    <source>
        <strain evidence="4">cv. GT1</strain>
        <tissue evidence="3">Leaf</tissue>
    </source>
</reference>
<dbReference type="Proteomes" id="UP000467840">
    <property type="component" value="Chromosome 7"/>
</dbReference>
<dbReference type="PANTHER" id="PTHR36766">
    <property type="entry name" value="PLANT BROAD-SPECTRUM MILDEW RESISTANCE PROTEIN RPW8"/>
    <property type="match status" value="1"/>
</dbReference>
<dbReference type="SUPFAM" id="SSF52540">
    <property type="entry name" value="P-loop containing nucleoside triphosphate hydrolases"/>
    <property type="match status" value="1"/>
</dbReference>
<keyword evidence="4" id="KW-1185">Reference proteome</keyword>
<protein>
    <recommendedName>
        <fullName evidence="2">NB-ARC domain-containing protein</fullName>
    </recommendedName>
</protein>
<evidence type="ECO:0000313" key="4">
    <source>
        <dbReference type="Proteomes" id="UP000467840"/>
    </source>
</evidence>
<accession>A0A6A6L6T1</accession>
<dbReference type="Pfam" id="PF00931">
    <property type="entry name" value="NB-ARC"/>
    <property type="match status" value="1"/>
</dbReference>
<dbReference type="InterPro" id="IPR027417">
    <property type="entry name" value="P-loop_NTPase"/>
</dbReference>
<dbReference type="InterPro" id="IPR002182">
    <property type="entry name" value="NB-ARC"/>
</dbReference>